<dbReference type="CDD" id="cd06911">
    <property type="entry name" value="VirB9_CagX_TrbG"/>
    <property type="match status" value="1"/>
</dbReference>
<dbReference type="AlphaFoldDB" id="T1A1F0"/>
<evidence type="ECO:0000256" key="2">
    <source>
        <dbReference type="ARBA" id="ARBA00022729"/>
    </source>
</evidence>
<gene>
    <name evidence="3" type="ORF">B1B_09714</name>
</gene>
<evidence type="ECO:0000256" key="1">
    <source>
        <dbReference type="ARBA" id="ARBA00006135"/>
    </source>
</evidence>
<proteinExistence type="inferred from homology"/>
<protein>
    <submittedName>
        <fullName evidence="3">Conjugal transfer protein TrbG/VirB9/CagX</fullName>
    </submittedName>
</protein>
<organism evidence="3">
    <name type="scientific">mine drainage metagenome</name>
    <dbReference type="NCBI Taxonomy" id="410659"/>
    <lineage>
        <taxon>unclassified sequences</taxon>
        <taxon>metagenomes</taxon>
        <taxon>ecological metagenomes</taxon>
    </lineage>
</organism>
<dbReference type="Gene3D" id="2.60.40.2500">
    <property type="match status" value="1"/>
</dbReference>
<name>T1A1F0_9ZZZZ</name>
<reference evidence="3" key="1">
    <citation type="submission" date="2013-08" db="EMBL/GenBank/DDBJ databases">
        <authorList>
            <person name="Mendez C."/>
            <person name="Richter M."/>
            <person name="Ferrer M."/>
            <person name="Sanchez J."/>
        </authorList>
    </citation>
    <scope>NUCLEOTIDE SEQUENCE</scope>
</reference>
<dbReference type="InterPro" id="IPR038161">
    <property type="entry name" value="VirB9/CagX/TrbG_C_sf"/>
</dbReference>
<feature type="non-terminal residue" evidence="3">
    <location>
        <position position="1"/>
    </location>
</feature>
<accession>T1A1F0</accession>
<dbReference type="Pfam" id="PF03524">
    <property type="entry name" value="CagX"/>
    <property type="match status" value="1"/>
</dbReference>
<reference evidence="3" key="2">
    <citation type="journal article" date="2014" name="ISME J.">
        <title>Microbial stratification in low pH oxic and suboxic macroscopic growths along an acid mine drainage.</title>
        <authorList>
            <person name="Mendez-Garcia C."/>
            <person name="Mesa V."/>
            <person name="Sprenger R.R."/>
            <person name="Richter M."/>
            <person name="Diez M.S."/>
            <person name="Solano J."/>
            <person name="Bargiela R."/>
            <person name="Golyshina O.V."/>
            <person name="Manteca A."/>
            <person name="Ramos J.L."/>
            <person name="Gallego J.R."/>
            <person name="Llorente I."/>
            <person name="Martins Dos Santos V.A."/>
            <person name="Jensen O.N."/>
            <person name="Pelaez A.I."/>
            <person name="Sanchez J."/>
            <person name="Ferrer M."/>
        </authorList>
    </citation>
    <scope>NUCLEOTIDE SEQUENCE</scope>
</reference>
<evidence type="ECO:0000313" key="3">
    <source>
        <dbReference type="EMBL" id="EQD54386.1"/>
    </source>
</evidence>
<dbReference type="InterPro" id="IPR010258">
    <property type="entry name" value="Conjugal_tfr_TrbG/VirB9/CagX"/>
</dbReference>
<comment type="similarity">
    <text evidence="1">Belongs to the TrbG/VirB9 family.</text>
</comment>
<keyword evidence="2" id="KW-0732">Signal</keyword>
<comment type="caution">
    <text evidence="3">The sequence shown here is derived from an EMBL/GenBank/DDBJ whole genome shotgun (WGS) entry which is preliminary data.</text>
</comment>
<sequence length="201" mass="21572">HAGGQDSVVLKPVEAGLTTNLMIAAESPHGKGHLYYLTLVSDSSGYIPMVGFYNPNSPESGSSSPSLASPPPVAAAVPAAAPVADSRAVSQRVARMNPTQIDFGYVCHPDGHFWQGAQRRRARAFLPERVFAYKGHTYVQMPPGIGYHDLPAIFGLEGKTYLLNSRFKNGYYIVDSLPAQLRLIDGVGSDSASVTCRHTND</sequence>
<dbReference type="InterPro" id="IPR033645">
    <property type="entry name" value="VirB9/CagX/TrbG_C"/>
</dbReference>
<dbReference type="EMBL" id="AUZY01006432">
    <property type="protein sequence ID" value="EQD54386.1"/>
    <property type="molecule type" value="Genomic_DNA"/>
</dbReference>